<dbReference type="Gene3D" id="3.10.20.360">
    <property type="entry name" value="CKK domain"/>
    <property type="match status" value="1"/>
</dbReference>
<dbReference type="PANTHER" id="PTHR21595">
    <property type="entry name" value="PATRONIN"/>
    <property type="match status" value="1"/>
</dbReference>
<gene>
    <name evidence="11" type="primary">Camsap1</name>
</gene>
<dbReference type="GO" id="GO:0031122">
    <property type="term" value="P:cytoplasmic microtubule organization"/>
    <property type="evidence" value="ECO:0007669"/>
    <property type="project" value="TreeGrafter"/>
</dbReference>
<feature type="compositionally biased region" description="Basic and acidic residues" evidence="8">
    <location>
        <begin position="1051"/>
        <end position="1110"/>
    </location>
</feature>
<dbReference type="Pfam" id="PF25532">
    <property type="entry name" value="CH_CAMSAP2_N"/>
    <property type="match status" value="1"/>
</dbReference>
<dbReference type="Pfam" id="PF08683">
    <property type="entry name" value="CAMSAP_CKK"/>
    <property type="match status" value="1"/>
</dbReference>
<feature type="domain" description="Calponin-homology (CH)" evidence="9">
    <location>
        <begin position="163"/>
        <end position="295"/>
    </location>
</feature>
<dbReference type="InterPro" id="IPR036872">
    <property type="entry name" value="CH_dom_sf"/>
</dbReference>
<comment type="similarity">
    <text evidence="6">Belongs to the CAMSAP1 family.</text>
</comment>
<sequence length="1317" mass="147879">MSVDVQTIDAGYYAKQSAKIRSSISWIVQVSSLNTESQHTYLNSKQPLLDANGQVTQETKWFLISGWPYQQVLAKCFKTFPSGNVFNAVIEVLCRNGLYLLGNDEPIITQQQLQDKSFNADAHLGIIDKLMRAVCSNLWSPVEKVVNSVKKFAPFFASRDLPNDTEEAIVLWLNKVQTRFKQLTEIEASTINGHLSPLSLQIDDVCDSCVLVMLLNYYCPDHIQINDIVIKDPMSISDALHNLNLALTFCYNKVFPQYQICKFRKFLSAQDFLQCCEEMRPNFFTFYSFLFYCFECEPVKGIVNPRGHSVTHVREVIVEPNLSARSTSSHRSRSADEDRDSTSHISALIPDAKALISEATKKSFHPKTPDVKSSSNLMSTNSQSDSDLSNSSVLHGIPQRPLLPKRNHEERPHSRHITTSIRTAHDPMQKSSSLHNINSGFDIEVPVDVKSKWQRNILTQPYSARSNTSTASSARSQPASPAKKFWEQSNVVSTGLLSKVDIGSDSEIEEIFSARDSVDDTTSSRTSNLAWSDFTATYNPSSSSTFSTARSNNVGDLTLETVRTLDYKTPLCSGRNDVTNSTTLNAGSSSDLTDVTNSLASGDSQFTHPSTVTDVLQAVVRSSEKSPDKSATHTDPKFTQGRAASQTSYIVSSGAFNTADSARAAGYPVISDRGNNLFERPHEIPTSPVVPMETELQSHDQRLMDIIDRMRGVAEQIRQQKLELEKQHHFMLIEKNQQQMFYKRDLMQMQLKQLKERTLIQEAKKEESSSDYSSKSPSPATSTRNDEPVVNGYGGPTPSLLQTSNFTLSPNRPSTPRDLTADVTLVQQRLDQLQRSVERERQKRKVNDLEKSIDGLQAELKSLEKFSPSPSHKSLNQQQKAPEVQPHLNLHREDSLQQGAPPVGNHSAEIKTTEASAPAVTRRTLFPSSAPSKTQEQSVRDVTVVHEMQYNQNHQTSQNTDHQDGSKAPHEITVSYDSFSCQLKTSSCQSTPAKSPLLGSPVEQQTDTETTMVHQNEVDKKGAMGFEIVDEKSPATKLAKKKEQFLLGRLKKEEEQRMKQMEREMESEKRKREAREHHEKLMQKKQDEKEKRDRRLKDYQRRKEQEEEAAHNTMKPGIISNTPVSSGKKTHKPKSNIAEQVEVLENIANLDLPTSSHHGSTRNLTYGVKSHRDEETESNGSGGSDYSGPKLFKQLISKSNRALINNALNHCCLPGKVNETVRKKTLRALDESSARHLMILFRDNKCQYRAIYSYNPDEEKLRKITGNGPVSIIPSMIEALFKYNSGRRTFNCVPSKTLAVSIDAITIKSSLWQHSKK</sequence>
<feature type="region of interest" description="Disordered" evidence="8">
    <location>
        <begin position="322"/>
        <end position="343"/>
    </location>
</feature>
<feature type="region of interest" description="Disordered" evidence="8">
    <location>
        <begin position="360"/>
        <end position="431"/>
    </location>
</feature>
<feature type="compositionally biased region" description="Basic and acidic residues" evidence="8">
    <location>
        <begin position="333"/>
        <end position="342"/>
    </location>
</feature>
<dbReference type="InterPro" id="IPR014797">
    <property type="entry name" value="CKK_CAMSAP"/>
</dbReference>
<feature type="region of interest" description="Disordered" evidence="8">
    <location>
        <begin position="762"/>
        <end position="820"/>
    </location>
</feature>
<evidence type="ECO:0000256" key="7">
    <source>
        <dbReference type="SAM" id="Coils"/>
    </source>
</evidence>
<evidence type="ECO:0000256" key="3">
    <source>
        <dbReference type="ARBA" id="ARBA00022701"/>
    </source>
</evidence>
<accession>A0A6F9D8W3</accession>
<feature type="region of interest" description="Disordered" evidence="8">
    <location>
        <begin position="895"/>
        <end position="939"/>
    </location>
</feature>
<dbReference type="SUPFAM" id="SSF50346">
    <property type="entry name" value="PRC-barrel domain"/>
    <property type="match status" value="1"/>
</dbReference>
<evidence type="ECO:0000313" key="11">
    <source>
        <dbReference type="EMBL" id="CAB3227525.1"/>
    </source>
</evidence>
<dbReference type="SMART" id="SM01051">
    <property type="entry name" value="CAMSAP_CKK"/>
    <property type="match status" value="1"/>
</dbReference>
<keyword evidence="5" id="KW-0206">Cytoskeleton</keyword>
<dbReference type="GO" id="GO:0007026">
    <property type="term" value="P:negative regulation of microtubule depolymerization"/>
    <property type="evidence" value="ECO:0007669"/>
    <property type="project" value="TreeGrafter"/>
</dbReference>
<keyword evidence="3 6" id="KW-0493">Microtubule</keyword>
<evidence type="ECO:0000256" key="8">
    <source>
        <dbReference type="SAM" id="MobiDB-lite"/>
    </source>
</evidence>
<organism evidence="11">
    <name type="scientific">Phallusia mammillata</name>
    <dbReference type="NCBI Taxonomy" id="59560"/>
    <lineage>
        <taxon>Eukaryota</taxon>
        <taxon>Metazoa</taxon>
        <taxon>Chordata</taxon>
        <taxon>Tunicata</taxon>
        <taxon>Ascidiacea</taxon>
        <taxon>Phlebobranchia</taxon>
        <taxon>Ascidiidae</taxon>
        <taxon>Phallusia</taxon>
    </lineage>
</organism>
<dbReference type="GO" id="GO:0005516">
    <property type="term" value="F:calmodulin binding"/>
    <property type="evidence" value="ECO:0007669"/>
    <property type="project" value="InterPro"/>
</dbReference>
<dbReference type="PROSITE" id="PS50021">
    <property type="entry name" value="CH"/>
    <property type="match status" value="1"/>
</dbReference>
<keyword evidence="2" id="KW-0963">Cytoplasm</keyword>
<evidence type="ECO:0000256" key="6">
    <source>
        <dbReference type="PROSITE-ProRule" id="PRU00841"/>
    </source>
</evidence>
<feature type="region of interest" description="Disordered" evidence="8">
    <location>
        <begin position="1051"/>
        <end position="1111"/>
    </location>
</feature>
<evidence type="ECO:0000256" key="1">
    <source>
        <dbReference type="ARBA" id="ARBA00004245"/>
    </source>
</evidence>
<feature type="domain" description="CKK" evidence="10">
    <location>
        <begin position="1188"/>
        <end position="1317"/>
    </location>
</feature>
<evidence type="ECO:0000256" key="4">
    <source>
        <dbReference type="ARBA" id="ARBA00023054"/>
    </source>
</evidence>
<proteinExistence type="evidence at transcript level"/>
<feature type="region of interest" description="Disordered" evidence="8">
    <location>
        <begin position="463"/>
        <end position="484"/>
    </location>
</feature>
<dbReference type="PANTHER" id="PTHR21595:SF0">
    <property type="entry name" value="PATRONIN"/>
    <property type="match status" value="1"/>
</dbReference>
<feature type="region of interest" description="Disordered" evidence="8">
    <location>
        <begin position="620"/>
        <end position="644"/>
    </location>
</feature>
<protein>
    <submittedName>
        <fullName evidence="11">Calmodulin-regulated spectrin-associated protein 1</fullName>
    </submittedName>
</protein>
<dbReference type="InterPro" id="IPR011033">
    <property type="entry name" value="PRC_barrel-like_sf"/>
</dbReference>
<dbReference type="GO" id="GO:0051011">
    <property type="term" value="F:microtubule minus-end binding"/>
    <property type="evidence" value="ECO:0007669"/>
    <property type="project" value="TreeGrafter"/>
</dbReference>
<evidence type="ECO:0000259" key="9">
    <source>
        <dbReference type="PROSITE" id="PS50021"/>
    </source>
</evidence>
<dbReference type="InterPro" id="IPR001715">
    <property type="entry name" value="CH_dom"/>
</dbReference>
<dbReference type="EMBL" id="LR783566">
    <property type="protein sequence ID" value="CAB3227525.1"/>
    <property type="molecule type" value="mRNA"/>
</dbReference>
<evidence type="ECO:0000259" key="10">
    <source>
        <dbReference type="PROSITE" id="PS51508"/>
    </source>
</evidence>
<feature type="compositionally biased region" description="Polar residues" evidence="8">
    <location>
        <begin position="799"/>
        <end position="814"/>
    </location>
</feature>
<comment type="domain">
    <text evidence="6">The CKK domain binds microtubules.</text>
</comment>
<dbReference type="InterPro" id="IPR032940">
    <property type="entry name" value="CAMSAP"/>
</dbReference>
<dbReference type="CDD" id="cd22265">
    <property type="entry name" value="UDM1_RNF168"/>
    <property type="match status" value="1"/>
</dbReference>
<feature type="compositionally biased region" description="Low complexity" evidence="8">
    <location>
        <begin position="373"/>
        <end position="392"/>
    </location>
</feature>
<evidence type="ECO:0000256" key="5">
    <source>
        <dbReference type="ARBA" id="ARBA00023212"/>
    </source>
</evidence>
<dbReference type="InterPro" id="IPR022613">
    <property type="entry name" value="CH_CAMSAP_2"/>
</dbReference>
<feature type="compositionally biased region" description="Low complexity" evidence="8">
    <location>
        <begin position="463"/>
        <end position="482"/>
    </location>
</feature>
<reference evidence="11" key="1">
    <citation type="submission" date="2020-04" db="EMBL/GenBank/DDBJ databases">
        <authorList>
            <person name="Neveu A P."/>
        </authorList>
    </citation>
    <scope>NUCLEOTIDE SEQUENCE</scope>
    <source>
        <tissue evidence="11">Whole embryo</tissue>
    </source>
</reference>
<dbReference type="Pfam" id="PF11971">
    <property type="entry name" value="CAMSAP_CH"/>
    <property type="match status" value="1"/>
</dbReference>
<comment type="subcellular location">
    <subcellularLocation>
        <location evidence="1">Cytoplasm</location>
        <location evidence="1">Cytoskeleton</location>
    </subcellularLocation>
</comment>
<dbReference type="SUPFAM" id="SSF47576">
    <property type="entry name" value="Calponin-homology domain, CH-domain"/>
    <property type="match status" value="1"/>
</dbReference>
<name>A0A6F9D8W3_9ASCI</name>
<feature type="compositionally biased region" description="Basic and acidic residues" evidence="8">
    <location>
        <begin position="622"/>
        <end position="636"/>
    </location>
</feature>
<feature type="coiled-coil region" evidence="7">
    <location>
        <begin position="823"/>
        <end position="866"/>
    </location>
</feature>
<feature type="compositionally biased region" description="Low complexity" evidence="8">
    <location>
        <begin position="770"/>
        <end position="783"/>
    </location>
</feature>
<feature type="region of interest" description="Disordered" evidence="8">
    <location>
        <begin position="986"/>
        <end position="1005"/>
    </location>
</feature>
<dbReference type="InterPro" id="IPR058042">
    <property type="entry name" value="CAMSAP_N"/>
</dbReference>
<keyword evidence="4 7" id="KW-0175">Coiled coil</keyword>
<dbReference type="InterPro" id="IPR038209">
    <property type="entry name" value="CKK_dom_sf"/>
</dbReference>
<feature type="compositionally biased region" description="Polar residues" evidence="8">
    <location>
        <begin position="926"/>
        <end position="937"/>
    </location>
</feature>
<dbReference type="PROSITE" id="PS51508">
    <property type="entry name" value="CKK"/>
    <property type="match status" value="1"/>
</dbReference>
<dbReference type="GO" id="GO:0036449">
    <property type="term" value="C:microtubule minus-end"/>
    <property type="evidence" value="ECO:0007669"/>
    <property type="project" value="TreeGrafter"/>
</dbReference>
<evidence type="ECO:0000256" key="2">
    <source>
        <dbReference type="ARBA" id="ARBA00022490"/>
    </source>
</evidence>